<dbReference type="Gene3D" id="3.40.50.150">
    <property type="entry name" value="Vaccinia Virus protein VP39"/>
    <property type="match status" value="1"/>
</dbReference>
<accession>A0A1U7J318</accession>
<dbReference type="GO" id="GO:0032259">
    <property type="term" value="P:methylation"/>
    <property type="evidence" value="ECO:0007669"/>
    <property type="project" value="UniProtKB-KW"/>
</dbReference>
<name>A0A1U7J318_9CYAN</name>
<organism evidence="2 3">
    <name type="scientific">Phormidium tenue NIES-30</name>
    <dbReference type="NCBI Taxonomy" id="549789"/>
    <lineage>
        <taxon>Bacteria</taxon>
        <taxon>Bacillati</taxon>
        <taxon>Cyanobacteriota</taxon>
        <taxon>Cyanophyceae</taxon>
        <taxon>Oscillatoriophycideae</taxon>
        <taxon>Oscillatoriales</taxon>
        <taxon>Oscillatoriaceae</taxon>
        <taxon>Phormidium</taxon>
    </lineage>
</organism>
<dbReference type="InterPro" id="IPR052356">
    <property type="entry name" value="Thiol_S-MT"/>
</dbReference>
<dbReference type="EMBL" id="MRCG01000012">
    <property type="protein sequence ID" value="OKH46592.1"/>
    <property type="molecule type" value="Genomic_DNA"/>
</dbReference>
<dbReference type="AlphaFoldDB" id="A0A1U7J318"/>
<dbReference type="CDD" id="cd02440">
    <property type="entry name" value="AdoMet_MTases"/>
    <property type="match status" value="1"/>
</dbReference>
<gene>
    <name evidence="2" type="ORF">NIES30_15960</name>
</gene>
<keyword evidence="2" id="KW-0489">Methyltransferase</keyword>
<comment type="caution">
    <text evidence="2">The sequence shown here is derived from an EMBL/GenBank/DDBJ whole genome shotgun (WGS) entry which is preliminary data.</text>
</comment>
<dbReference type="STRING" id="549789.NIES30_15960"/>
<dbReference type="Proteomes" id="UP000185557">
    <property type="component" value="Unassembled WGS sequence"/>
</dbReference>
<evidence type="ECO:0000313" key="3">
    <source>
        <dbReference type="Proteomes" id="UP000185557"/>
    </source>
</evidence>
<dbReference type="SUPFAM" id="SSF53335">
    <property type="entry name" value="S-adenosyl-L-methionine-dependent methyltransferases"/>
    <property type="match status" value="1"/>
</dbReference>
<keyword evidence="3" id="KW-1185">Reference proteome</keyword>
<dbReference type="GO" id="GO:0008757">
    <property type="term" value="F:S-adenosylmethionine-dependent methyltransferase activity"/>
    <property type="evidence" value="ECO:0007669"/>
    <property type="project" value="InterPro"/>
</dbReference>
<sequence>MGLYNDRILPYLIELSMADSILGSYRREVLADVSGDVLEIGFGTGLNLPYYPDPVRQIVTVDPNPGVHRLAQQRIDASPITVDHRMLSGEALPMADHSFDSVVSTFTLCSIPNIEQALAEIYRVLRPGGRFFFVEHGLSDEPSVQVWQHRLTPLQKRIAGGCHFDRDMGQLIEQQFDQVELKAAYAQKVPKFAGYFYRGVAVKD</sequence>
<evidence type="ECO:0000259" key="1">
    <source>
        <dbReference type="Pfam" id="PF08241"/>
    </source>
</evidence>
<dbReference type="InterPro" id="IPR029063">
    <property type="entry name" value="SAM-dependent_MTases_sf"/>
</dbReference>
<keyword evidence="2" id="KW-0808">Transferase</keyword>
<reference evidence="2 3" key="1">
    <citation type="submission" date="2016-11" db="EMBL/GenBank/DDBJ databases">
        <title>Draft Genome Sequences of Nine Cyanobacterial Strains from Diverse Habitats.</title>
        <authorList>
            <person name="Zhu T."/>
            <person name="Hou S."/>
            <person name="Lu X."/>
            <person name="Hess W.R."/>
        </authorList>
    </citation>
    <scope>NUCLEOTIDE SEQUENCE [LARGE SCALE GENOMIC DNA]</scope>
    <source>
        <strain evidence="2 3">NIES-30</strain>
    </source>
</reference>
<evidence type="ECO:0000313" key="2">
    <source>
        <dbReference type="EMBL" id="OKH46592.1"/>
    </source>
</evidence>
<dbReference type="PANTHER" id="PTHR45036:SF1">
    <property type="entry name" value="METHYLTRANSFERASE LIKE 7A"/>
    <property type="match status" value="1"/>
</dbReference>
<protein>
    <submittedName>
        <fullName evidence="2">SAM-dependent methyltransferase</fullName>
    </submittedName>
</protein>
<dbReference type="Pfam" id="PF08241">
    <property type="entry name" value="Methyltransf_11"/>
    <property type="match status" value="1"/>
</dbReference>
<dbReference type="PANTHER" id="PTHR45036">
    <property type="entry name" value="METHYLTRANSFERASE LIKE 7B"/>
    <property type="match status" value="1"/>
</dbReference>
<feature type="domain" description="Methyltransferase type 11" evidence="1">
    <location>
        <begin position="38"/>
        <end position="133"/>
    </location>
</feature>
<dbReference type="OrthoDB" id="9772751at2"/>
<proteinExistence type="predicted"/>
<dbReference type="InterPro" id="IPR013216">
    <property type="entry name" value="Methyltransf_11"/>
</dbReference>